<keyword evidence="2" id="KW-1185">Reference proteome</keyword>
<name>A0A4P7C0K5_9GAMM</name>
<protein>
    <recommendedName>
        <fullName evidence="3">Transposase</fullName>
    </recommendedName>
</protein>
<dbReference type="AlphaFoldDB" id="A0A4P7C0K5"/>
<dbReference type="Proteomes" id="UP000294325">
    <property type="component" value="Chromosome"/>
</dbReference>
<evidence type="ECO:0000313" key="2">
    <source>
        <dbReference type="Proteomes" id="UP000294325"/>
    </source>
</evidence>
<dbReference type="KEGG" id="nwr:E3U44_17520"/>
<accession>A0A4P7C0K5</accession>
<evidence type="ECO:0008006" key="3">
    <source>
        <dbReference type="Google" id="ProtNLM"/>
    </source>
</evidence>
<gene>
    <name evidence="1" type="ORF">E3U44_17520</name>
</gene>
<evidence type="ECO:0000313" key="1">
    <source>
        <dbReference type="EMBL" id="QBQ56108.1"/>
    </source>
</evidence>
<dbReference type="OrthoDB" id="9133534at2"/>
<reference evidence="1 2" key="1">
    <citation type="submission" date="2019-03" db="EMBL/GenBank/DDBJ databases">
        <title>The genome sequence of Nitrosococcus wardiae strain D1FHST reveals the archetypal metabolic capacity of ammonia-oxidizing Gammaproteobacteria.</title>
        <authorList>
            <person name="Wang L."/>
            <person name="Lim C.K."/>
            <person name="Hanson T.E."/>
            <person name="Dang H."/>
            <person name="Klotz M.G."/>
        </authorList>
    </citation>
    <scope>NUCLEOTIDE SEQUENCE [LARGE SCALE GENOMIC DNA]</scope>
    <source>
        <strain evidence="1 2">D1FHS</strain>
    </source>
</reference>
<sequence length="61" mass="7136">MAIIKTTTLTLSYRAQPERSDSYCCVREHHSIANRVEVLFRDYCVNNGISIKSHNKQRRPK</sequence>
<organism evidence="1 2">
    <name type="scientific">Nitrosococcus wardiae</name>
    <dbReference type="NCBI Taxonomy" id="1814290"/>
    <lineage>
        <taxon>Bacteria</taxon>
        <taxon>Pseudomonadati</taxon>
        <taxon>Pseudomonadota</taxon>
        <taxon>Gammaproteobacteria</taxon>
        <taxon>Chromatiales</taxon>
        <taxon>Chromatiaceae</taxon>
        <taxon>Nitrosococcus</taxon>
    </lineage>
</organism>
<dbReference type="EMBL" id="CP038033">
    <property type="protein sequence ID" value="QBQ56108.1"/>
    <property type="molecule type" value="Genomic_DNA"/>
</dbReference>
<proteinExistence type="predicted"/>